<evidence type="ECO:0000313" key="4">
    <source>
        <dbReference type="Proteomes" id="UP000033200"/>
    </source>
</evidence>
<accession>A0A097EFA3</accession>
<dbReference type="KEGG" id="stax:MC45_07475"/>
<keyword evidence="4" id="KW-1185">Reference proteome</keyword>
<dbReference type="STRING" id="1549858.MC45_07475"/>
<keyword evidence="2" id="KW-0812">Transmembrane</keyword>
<feature type="region of interest" description="Disordered" evidence="1">
    <location>
        <begin position="199"/>
        <end position="219"/>
    </location>
</feature>
<feature type="transmembrane region" description="Helical" evidence="2">
    <location>
        <begin position="20"/>
        <end position="40"/>
    </location>
</feature>
<sequence>MLVTVSSMLPKQIRQDSRGLALMEFALCLPLLIIGSLWLLEFGNYCIVRQQISQLALQISDNAARIGTQNSVQTEIDEKQINDLFVGAGLQSGPLNLARNGRVILTSLEVDADQPHGQYLHWQRCYGMLTYPSTYGKQGDGKGNSTVSGMGPANARIVAGSSAPAMFVEIAYQYQPIISARFAPPPLMHEIAAMMVRDNRDTSDPGVNPVNGVNASTCN</sequence>
<gene>
    <name evidence="3" type="ORF">MC45_07475</name>
</gene>
<dbReference type="HOGENOM" id="CLU_105422_0_0_5"/>
<dbReference type="eggNOG" id="COG4961">
    <property type="taxonomic scope" value="Bacteria"/>
</dbReference>
<proteinExistence type="predicted"/>
<reference evidence="3 4" key="1">
    <citation type="submission" date="2014-09" db="EMBL/GenBank/DDBJ databases">
        <title>Using Illumina technology Improving SMRT sequencing Genome Assembly by RASTools.</title>
        <authorList>
            <person name="Zhou Y."/>
            <person name="Ma T."/>
            <person name="Liu T."/>
        </authorList>
    </citation>
    <scope>NUCLEOTIDE SEQUENCE [LARGE SCALE GENOMIC DNA]</scope>
    <source>
        <strain evidence="3 4">ATCC 55669</strain>
    </source>
</reference>
<organism evidence="3 4">
    <name type="scientific">Sphingomonas taxi</name>
    <dbReference type="NCBI Taxonomy" id="1549858"/>
    <lineage>
        <taxon>Bacteria</taxon>
        <taxon>Pseudomonadati</taxon>
        <taxon>Pseudomonadota</taxon>
        <taxon>Alphaproteobacteria</taxon>
        <taxon>Sphingomonadales</taxon>
        <taxon>Sphingomonadaceae</taxon>
        <taxon>Sphingomonas</taxon>
    </lineage>
</organism>
<name>A0A097EFA3_9SPHN</name>
<evidence type="ECO:0000313" key="3">
    <source>
        <dbReference type="EMBL" id="AIT06250.1"/>
    </source>
</evidence>
<evidence type="ECO:0000256" key="1">
    <source>
        <dbReference type="SAM" id="MobiDB-lite"/>
    </source>
</evidence>
<dbReference type="Proteomes" id="UP000033200">
    <property type="component" value="Chromosome"/>
</dbReference>
<evidence type="ECO:0000256" key="2">
    <source>
        <dbReference type="SAM" id="Phobius"/>
    </source>
</evidence>
<dbReference type="EMBL" id="CP009571">
    <property type="protein sequence ID" value="AIT06250.1"/>
    <property type="molecule type" value="Genomic_DNA"/>
</dbReference>
<keyword evidence="2" id="KW-1133">Transmembrane helix</keyword>
<dbReference type="AlphaFoldDB" id="A0A097EFA3"/>
<protein>
    <recommendedName>
        <fullName evidence="5">Pilus assembly protein TadE</fullName>
    </recommendedName>
</protein>
<keyword evidence="2" id="KW-0472">Membrane</keyword>
<evidence type="ECO:0008006" key="5">
    <source>
        <dbReference type="Google" id="ProtNLM"/>
    </source>
</evidence>